<evidence type="ECO:0000256" key="1">
    <source>
        <dbReference type="SAM" id="MobiDB-lite"/>
    </source>
</evidence>
<reference evidence="3" key="2">
    <citation type="journal article" date="2017" name="Nat. Plants">
        <title>The Aegilops tauschii genome reveals multiple impacts of transposons.</title>
        <authorList>
            <person name="Zhao G."/>
            <person name="Zou C."/>
            <person name="Li K."/>
            <person name="Wang K."/>
            <person name="Li T."/>
            <person name="Gao L."/>
            <person name="Zhang X."/>
            <person name="Wang H."/>
            <person name="Yang Z."/>
            <person name="Liu X."/>
            <person name="Jiang W."/>
            <person name="Mao L."/>
            <person name="Kong X."/>
            <person name="Jiao Y."/>
            <person name="Jia J."/>
        </authorList>
    </citation>
    <scope>NUCLEOTIDE SEQUENCE [LARGE SCALE GENOMIC DNA]</scope>
    <source>
        <strain evidence="3">cv. AL8/78</strain>
    </source>
</reference>
<dbReference type="SUPFAM" id="SSF50630">
    <property type="entry name" value="Acid proteases"/>
    <property type="match status" value="1"/>
</dbReference>
<dbReference type="CDD" id="cd00303">
    <property type="entry name" value="retropepsin_like"/>
    <property type="match status" value="1"/>
</dbReference>
<organism evidence="2 3">
    <name type="scientific">Aegilops tauschii subsp. strangulata</name>
    <name type="common">Goatgrass</name>
    <dbReference type="NCBI Taxonomy" id="200361"/>
    <lineage>
        <taxon>Eukaryota</taxon>
        <taxon>Viridiplantae</taxon>
        <taxon>Streptophyta</taxon>
        <taxon>Embryophyta</taxon>
        <taxon>Tracheophyta</taxon>
        <taxon>Spermatophyta</taxon>
        <taxon>Magnoliopsida</taxon>
        <taxon>Liliopsida</taxon>
        <taxon>Poales</taxon>
        <taxon>Poaceae</taxon>
        <taxon>BOP clade</taxon>
        <taxon>Pooideae</taxon>
        <taxon>Triticodae</taxon>
        <taxon>Triticeae</taxon>
        <taxon>Triticinae</taxon>
        <taxon>Aegilops</taxon>
    </lineage>
</organism>
<dbReference type="STRING" id="200361.A0A452Y0Z0"/>
<name>A0A452Y0Z0_AEGTS</name>
<dbReference type="PANTHER" id="PTHR15503">
    <property type="entry name" value="LDOC1 RELATED"/>
    <property type="match status" value="1"/>
</dbReference>
<dbReference type="InterPro" id="IPR043502">
    <property type="entry name" value="DNA/RNA_pol_sf"/>
</dbReference>
<evidence type="ECO:0000313" key="2">
    <source>
        <dbReference type="EnsemblPlants" id="AET1Gv20245000.1"/>
    </source>
</evidence>
<dbReference type="PROSITE" id="PS00141">
    <property type="entry name" value="ASP_PROTEASE"/>
    <property type="match status" value="1"/>
</dbReference>
<dbReference type="EnsemblPlants" id="AET1Gv20245000.1">
    <property type="protein sequence ID" value="AET1Gv20245000.1"/>
    <property type="gene ID" value="AET1Gv20245000"/>
</dbReference>
<dbReference type="Gramene" id="AET1Gv20245000.1">
    <property type="protein sequence ID" value="AET1Gv20245000.1"/>
    <property type="gene ID" value="AET1Gv20245000"/>
</dbReference>
<reference evidence="2" key="5">
    <citation type="journal article" date="2021" name="G3 (Bethesda)">
        <title>Aegilops tauschii genome assembly Aet v5.0 features greater sequence contiguity and improved annotation.</title>
        <authorList>
            <person name="Wang L."/>
            <person name="Zhu T."/>
            <person name="Rodriguez J.C."/>
            <person name="Deal K.R."/>
            <person name="Dubcovsky J."/>
            <person name="McGuire P.E."/>
            <person name="Lux T."/>
            <person name="Spannagl M."/>
            <person name="Mayer K.F.X."/>
            <person name="Baldrich P."/>
            <person name="Meyers B.C."/>
            <person name="Huo N."/>
            <person name="Gu Y.Q."/>
            <person name="Zhou H."/>
            <person name="Devos K.M."/>
            <person name="Bennetzen J.L."/>
            <person name="Unver T."/>
            <person name="Budak H."/>
            <person name="Gulick P.J."/>
            <person name="Galiba G."/>
            <person name="Kalapos B."/>
            <person name="Nelson D.R."/>
            <person name="Li P."/>
            <person name="You F.M."/>
            <person name="Luo M.C."/>
            <person name="Dvorak J."/>
        </authorList>
    </citation>
    <scope>NUCLEOTIDE SEQUENCE [LARGE SCALE GENOMIC DNA]</scope>
    <source>
        <strain evidence="2">cv. AL8/78</strain>
    </source>
</reference>
<dbReference type="SUPFAM" id="SSF56672">
    <property type="entry name" value="DNA/RNA polymerases"/>
    <property type="match status" value="1"/>
</dbReference>
<keyword evidence="3" id="KW-1185">Reference proteome</keyword>
<dbReference type="PANTHER" id="PTHR15503:SF22">
    <property type="entry name" value="TRANSPOSON TY3-I GAG POLYPROTEIN"/>
    <property type="match status" value="1"/>
</dbReference>
<dbReference type="InterPro" id="IPR021109">
    <property type="entry name" value="Peptidase_aspartic_dom_sf"/>
</dbReference>
<evidence type="ECO:0000313" key="3">
    <source>
        <dbReference type="Proteomes" id="UP000015105"/>
    </source>
</evidence>
<dbReference type="InterPro" id="IPR032567">
    <property type="entry name" value="RTL1-rel"/>
</dbReference>
<dbReference type="Gene3D" id="2.40.70.10">
    <property type="entry name" value="Acid Proteases"/>
    <property type="match status" value="1"/>
</dbReference>
<feature type="region of interest" description="Disordered" evidence="1">
    <location>
        <begin position="235"/>
        <end position="268"/>
    </location>
</feature>
<reference evidence="3" key="1">
    <citation type="journal article" date="2014" name="Science">
        <title>Ancient hybridizations among the ancestral genomes of bread wheat.</title>
        <authorList>
            <consortium name="International Wheat Genome Sequencing Consortium,"/>
            <person name="Marcussen T."/>
            <person name="Sandve S.R."/>
            <person name="Heier L."/>
            <person name="Spannagl M."/>
            <person name="Pfeifer M."/>
            <person name="Jakobsen K.S."/>
            <person name="Wulff B.B."/>
            <person name="Steuernagel B."/>
            <person name="Mayer K.F."/>
            <person name="Olsen O.A."/>
        </authorList>
    </citation>
    <scope>NUCLEOTIDE SEQUENCE [LARGE SCALE GENOMIC DNA]</scope>
    <source>
        <strain evidence="3">cv. AL8/78</strain>
    </source>
</reference>
<reference evidence="2" key="3">
    <citation type="journal article" date="2017" name="Nature">
        <title>Genome sequence of the progenitor of the wheat D genome Aegilops tauschii.</title>
        <authorList>
            <person name="Luo M.C."/>
            <person name="Gu Y.Q."/>
            <person name="Puiu D."/>
            <person name="Wang H."/>
            <person name="Twardziok S.O."/>
            <person name="Deal K.R."/>
            <person name="Huo N."/>
            <person name="Zhu T."/>
            <person name="Wang L."/>
            <person name="Wang Y."/>
            <person name="McGuire P.E."/>
            <person name="Liu S."/>
            <person name="Long H."/>
            <person name="Ramasamy R.K."/>
            <person name="Rodriguez J.C."/>
            <person name="Van S.L."/>
            <person name="Yuan L."/>
            <person name="Wang Z."/>
            <person name="Xia Z."/>
            <person name="Xiao L."/>
            <person name="Anderson O.D."/>
            <person name="Ouyang S."/>
            <person name="Liang Y."/>
            <person name="Zimin A.V."/>
            <person name="Pertea G."/>
            <person name="Qi P."/>
            <person name="Bennetzen J.L."/>
            <person name="Dai X."/>
            <person name="Dawson M.W."/>
            <person name="Muller H.G."/>
            <person name="Kugler K."/>
            <person name="Rivarola-Duarte L."/>
            <person name="Spannagl M."/>
            <person name="Mayer K.F.X."/>
            <person name="Lu F.H."/>
            <person name="Bevan M.W."/>
            <person name="Leroy P."/>
            <person name="Li P."/>
            <person name="You F.M."/>
            <person name="Sun Q."/>
            <person name="Liu Z."/>
            <person name="Lyons E."/>
            <person name="Wicker T."/>
            <person name="Salzberg S.L."/>
            <person name="Devos K.M."/>
            <person name="Dvorak J."/>
        </authorList>
    </citation>
    <scope>NUCLEOTIDE SEQUENCE [LARGE SCALE GENOMIC DNA]</scope>
    <source>
        <strain evidence="2">cv. AL8/78</strain>
    </source>
</reference>
<protein>
    <submittedName>
        <fullName evidence="2">Uncharacterized protein</fullName>
    </submittedName>
</protein>
<dbReference type="GO" id="GO:0004190">
    <property type="term" value="F:aspartic-type endopeptidase activity"/>
    <property type="evidence" value="ECO:0007669"/>
    <property type="project" value="InterPro"/>
</dbReference>
<proteinExistence type="predicted"/>
<sequence>MIEVGDFGEILSDDTVHALQLLDEPALPEPEFCTLSQHAISGKDAPSTVRLRAQVGDQVMLLLVDSGSSHSFVGEAFIQRIAVETQTLPPVSVRVANGQRLLCNKMVKQLAWQVPGHTFHTDLRVLQLSAYDAVLGMDWLSAHNPMNCHWKLKRISFKTEGKMVQLQGVRTTNLSPTAGLDAYELHRMEVANDIWTAALVTVEPPAKENTESIPPKIQKVLSEYQDVFAEPKSLPPHRQYDHGIHLEPGTTPINTKPYRYSPAQKDEI</sequence>
<accession>A0A452Y0Z0</accession>
<dbReference type="Proteomes" id="UP000015105">
    <property type="component" value="Chromosome 1D"/>
</dbReference>
<dbReference type="AlphaFoldDB" id="A0A452Y0Z0"/>
<reference evidence="2" key="4">
    <citation type="submission" date="2019-03" db="UniProtKB">
        <authorList>
            <consortium name="EnsemblPlants"/>
        </authorList>
    </citation>
    <scope>IDENTIFICATION</scope>
</reference>
<dbReference type="GO" id="GO:0006508">
    <property type="term" value="P:proteolysis"/>
    <property type="evidence" value="ECO:0007669"/>
    <property type="project" value="InterPro"/>
</dbReference>
<dbReference type="InterPro" id="IPR001969">
    <property type="entry name" value="Aspartic_peptidase_AS"/>
</dbReference>
<dbReference type="Pfam" id="PF08284">
    <property type="entry name" value="RVP_2"/>
    <property type="match status" value="1"/>
</dbReference>